<accession>A0A2P2J217</accession>
<reference evidence="1" key="1">
    <citation type="submission" date="2018-02" db="EMBL/GenBank/DDBJ databases">
        <title>Rhizophora mucronata_Transcriptome.</title>
        <authorList>
            <person name="Meera S.P."/>
            <person name="Sreeshan A."/>
            <person name="Augustine A."/>
        </authorList>
    </citation>
    <scope>NUCLEOTIDE SEQUENCE</scope>
    <source>
        <tissue evidence="1">Leaf</tissue>
    </source>
</reference>
<evidence type="ECO:0000313" key="1">
    <source>
        <dbReference type="EMBL" id="MBW87522.1"/>
    </source>
</evidence>
<dbReference type="EMBL" id="GGEC01007039">
    <property type="protein sequence ID" value="MBW87522.1"/>
    <property type="molecule type" value="Transcribed_RNA"/>
</dbReference>
<name>A0A2P2J217_RHIMU</name>
<proteinExistence type="predicted"/>
<dbReference type="AlphaFoldDB" id="A0A2P2J217"/>
<organism evidence="1">
    <name type="scientific">Rhizophora mucronata</name>
    <name type="common">Asiatic mangrove</name>
    <dbReference type="NCBI Taxonomy" id="61149"/>
    <lineage>
        <taxon>Eukaryota</taxon>
        <taxon>Viridiplantae</taxon>
        <taxon>Streptophyta</taxon>
        <taxon>Embryophyta</taxon>
        <taxon>Tracheophyta</taxon>
        <taxon>Spermatophyta</taxon>
        <taxon>Magnoliopsida</taxon>
        <taxon>eudicotyledons</taxon>
        <taxon>Gunneridae</taxon>
        <taxon>Pentapetalae</taxon>
        <taxon>rosids</taxon>
        <taxon>fabids</taxon>
        <taxon>Malpighiales</taxon>
        <taxon>Rhizophoraceae</taxon>
        <taxon>Rhizophora</taxon>
    </lineage>
</organism>
<protein>
    <submittedName>
        <fullName evidence="1">Uncharacterized protein</fullName>
    </submittedName>
</protein>
<sequence>MAIHLRKNGRLLTKKLPYRKKDNIKKLL</sequence>